<reference evidence="2 3" key="1">
    <citation type="journal article" date="2024" name="bioRxiv">
        <title>A reference genome for Trichogramma kaykai: A tiny desert-dwelling parasitoid wasp with competing sex-ratio distorters.</title>
        <authorList>
            <person name="Culotta J."/>
            <person name="Lindsey A.R."/>
        </authorList>
    </citation>
    <scope>NUCLEOTIDE SEQUENCE [LARGE SCALE GENOMIC DNA]</scope>
    <source>
        <strain evidence="2 3">KSX58</strain>
    </source>
</reference>
<sequence length="278" mass="32127">MKPSEKNIKKLERDVSKLIENKLFVGTFKERRYVESLSTYRDIVVIESTDDLVPNMLKAKSAFEKFTNSQWIGITTDSNTDDCLLWVELPSIPLGKHWFQIKGVTFESKEILLELTHVQPFINPDRSFNTTSDPDFPTFDIKEILTYKNFCEAVKFMAIVIMTLFTLTIEIMRYLGEWSIKFSHVVVNLIHVSTPICLGAFEFLSKCVGGLYWLIFVLVRGGPNTPAVPAALMASNKPKQIGYYDPNQRKRYEPLYPNKFKSYTPGNQNYSYEKKSYH</sequence>
<keyword evidence="1" id="KW-0472">Membrane</keyword>
<proteinExistence type="predicted"/>
<gene>
    <name evidence="2" type="ORF">TKK_012179</name>
</gene>
<evidence type="ECO:0000313" key="3">
    <source>
        <dbReference type="Proteomes" id="UP001627154"/>
    </source>
</evidence>
<dbReference type="AlphaFoldDB" id="A0ABD2WLE8"/>
<protein>
    <submittedName>
        <fullName evidence="2">Uncharacterized protein</fullName>
    </submittedName>
</protein>
<accession>A0ABD2WLE8</accession>
<evidence type="ECO:0000256" key="1">
    <source>
        <dbReference type="SAM" id="Phobius"/>
    </source>
</evidence>
<organism evidence="2 3">
    <name type="scientific">Trichogramma kaykai</name>
    <dbReference type="NCBI Taxonomy" id="54128"/>
    <lineage>
        <taxon>Eukaryota</taxon>
        <taxon>Metazoa</taxon>
        <taxon>Ecdysozoa</taxon>
        <taxon>Arthropoda</taxon>
        <taxon>Hexapoda</taxon>
        <taxon>Insecta</taxon>
        <taxon>Pterygota</taxon>
        <taxon>Neoptera</taxon>
        <taxon>Endopterygota</taxon>
        <taxon>Hymenoptera</taxon>
        <taxon>Apocrita</taxon>
        <taxon>Proctotrupomorpha</taxon>
        <taxon>Chalcidoidea</taxon>
        <taxon>Trichogrammatidae</taxon>
        <taxon>Trichogramma</taxon>
    </lineage>
</organism>
<evidence type="ECO:0000313" key="2">
    <source>
        <dbReference type="EMBL" id="KAL3393297.1"/>
    </source>
</evidence>
<keyword evidence="3" id="KW-1185">Reference proteome</keyword>
<name>A0ABD2WLE8_9HYME</name>
<feature type="transmembrane region" description="Helical" evidence="1">
    <location>
        <begin position="156"/>
        <end position="176"/>
    </location>
</feature>
<dbReference type="Proteomes" id="UP001627154">
    <property type="component" value="Unassembled WGS sequence"/>
</dbReference>
<comment type="caution">
    <text evidence="2">The sequence shown here is derived from an EMBL/GenBank/DDBJ whole genome shotgun (WGS) entry which is preliminary data.</text>
</comment>
<dbReference type="EMBL" id="JBJJXI010000098">
    <property type="protein sequence ID" value="KAL3393297.1"/>
    <property type="molecule type" value="Genomic_DNA"/>
</dbReference>
<keyword evidence="1" id="KW-1133">Transmembrane helix</keyword>
<keyword evidence="1" id="KW-0812">Transmembrane</keyword>